<keyword evidence="9" id="KW-1185">Reference proteome</keyword>
<keyword evidence="5" id="KW-1133">Transmembrane helix</keyword>
<dbReference type="AlphaFoldDB" id="A0A3S4UQ01"/>
<dbReference type="Pfam" id="PF03799">
    <property type="entry name" value="FtsQ_DivIB_C"/>
    <property type="match status" value="1"/>
</dbReference>
<evidence type="ECO:0000256" key="5">
    <source>
        <dbReference type="ARBA" id="ARBA00022989"/>
    </source>
</evidence>
<dbReference type="PANTHER" id="PTHR37820:SF1">
    <property type="entry name" value="CELL DIVISION PROTEIN FTSQ"/>
    <property type="match status" value="1"/>
</dbReference>
<keyword evidence="4" id="KW-0812">Transmembrane</keyword>
<protein>
    <submittedName>
        <fullName evidence="8">Cell division protein FtsQ</fullName>
    </submittedName>
</protein>
<dbReference type="GO" id="GO:0051301">
    <property type="term" value="P:cell division"/>
    <property type="evidence" value="ECO:0007669"/>
    <property type="project" value="UniProtKB-KW"/>
</dbReference>
<dbReference type="InterPro" id="IPR013685">
    <property type="entry name" value="POTRA_FtsQ_type"/>
</dbReference>
<keyword evidence="2" id="KW-1003">Cell membrane</keyword>
<name>A0A3S4UQ01_9ACTN</name>
<dbReference type="GO" id="GO:0005886">
    <property type="term" value="C:plasma membrane"/>
    <property type="evidence" value="ECO:0007669"/>
    <property type="project" value="TreeGrafter"/>
</dbReference>
<comment type="subcellular location">
    <subcellularLocation>
        <location evidence="1">Membrane</location>
    </subcellularLocation>
</comment>
<reference evidence="8 9" key="1">
    <citation type="submission" date="2018-12" db="EMBL/GenBank/DDBJ databases">
        <authorList>
            <consortium name="Pathogen Informatics"/>
        </authorList>
    </citation>
    <scope>NUCLEOTIDE SEQUENCE [LARGE SCALE GENOMIC DNA]</scope>
    <source>
        <strain evidence="8 9">NCTC13652</strain>
    </source>
</reference>
<sequence length="239" mass="25843">MTSRVSDLTRPIDLRRRQRRRRRQILVAALVALVVLLGAGVWVVRWSSLLAVRTVTVEGTGLLSAGQVRAAGRVPQGTPLARVDVGAVAARIAQLPPVEGVRVHRSWPDGIRIVVTERTPVYQVRDAGRYYWVDRTGTIFHVAGQVRPGLPQALADPGDKRLLGDLATTVASLSTTLRSQTDHLEATSPDAIVVVLSKDRRVVWGSADQSATKSTVATAMLGTPARTYDVSSPDHPTAR</sequence>
<dbReference type="InterPro" id="IPR034746">
    <property type="entry name" value="POTRA"/>
</dbReference>
<evidence type="ECO:0000313" key="8">
    <source>
        <dbReference type="EMBL" id="VEI02513.1"/>
    </source>
</evidence>
<evidence type="ECO:0000256" key="7">
    <source>
        <dbReference type="ARBA" id="ARBA00023306"/>
    </source>
</evidence>
<dbReference type="OrthoDB" id="9790760at2"/>
<evidence type="ECO:0000256" key="1">
    <source>
        <dbReference type="ARBA" id="ARBA00004370"/>
    </source>
</evidence>
<evidence type="ECO:0000256" key="3">
    <source>
        <dbReference type="ARBA" id="ARBA00022618"/>
    </source>
</evidence>
<dbReference type="Gene3D" id="3.10.20.310">
    <property type="entry name" value="membrane protein fhac"/>
    <property type="match status" value="1"/>
</dbReference>
<dbReference type="EMBL" id="LR134473">
    <property type="protein sequence ID" value="VEI02513.1"/>
    <property type="molecule type" value="Genomic_DNA"/>
</dbReference>
<dbReference type="PANTHER" id="PTHR37820">
    <property type="entry name" value="CELL DIVISION PROTEIN DIVIB"/>
    <property type="match status" value="1"/>
</dbReference>
<keyword evidence="6" id="KW-0472">Membrane</keyword>
<accession>A0A3S4UQ01</accession>
<proteinExistence type="predicted"/>
<gene>
    <name evidence="8" type="ORF">NCTC13652_00691</name>
</gene>
<dbReference type="RefSeq" id="WP_028703108.1">
    <property type="nucleotide sequence ID" value="NZ_CP040635.1"/>
</dbReference>
<dbReference type="InterPro" id="IPR005548">
    <property type="entry name" value="Cell_div_FtsQ/DivIB_C"/>
</dbReference>
<evidence type="ECO:0000313" key="9">
    <source>
        <dbReference type="Proteomes" id="UP000277858"/>
    </source>
</evidence>
<evidence type="ECO:0000256" key="2">
    <source>
        <dbReference type="ARBA" id="ARBA00022475"/>
    </source>
</evidence>
<keyword evidence="7" id="KW-0131">Cell cycle</keyword>
<organism evidence="8 9">
    <name type="scientific">Acidipropionibacterium jensenii</name>
    <dbReference type="NCBI Taxonomy" id="1749"/>
    <lineage>
        <taxon>Bacteria</taxon>
        <taxon>Bacillati</taxon>
        <taxon>Actinomycetota</taxon>
        <taxon>Actinomycetes</taxon>
        <taxon>Propionibacteriales</taxon>
        <taxon>Propionibacteriaceae</taxon>
        <taxon>Acidipropionibacterium</taxon>
    </lineage>
</organism>
<dbReference type="Pfam" id="PF08478">
    <property type="entry name" value="POTRA_1"/>
    <property type="match status" value="1"/>
</dbReference>
<dbReference type="InterPro" id="IPR050487">
    <property type="entry name" value="FtsQ_DivIB"/>
</dbReference>
<evidence type="ECO:0000256" key="6">
    <source>
        <dbReference type="ARBA" id="ARBA00023136"/>
    </source>
</evidence>
<dbReference type="Proteomes" id="UP000277858">
    <property type="component" value="Chromosome"/>
</dbReference>
<keyword evidence="3 8" id="KW-0132">Cell division</keyword>
<dbReference type="GeneID" id="82883496"/>
<dbReference type="STRING" id="1122997.GCA_000425285_01524"/>
<dbReference type="PROSITE" id="PS51779">
    <property type="entry name" value="POTRA"/>
    <property type="match status" value="1"/>
</dbReference>
<evidence type="ECO:0000256" key="4">
    <source>
        <dbReference type="ARBA" id="ARBA00022692"/>
    </source>
</evidence>